<name>A0AAN6TI71_9PEZI</name>
<evidence type="ECO:0000256" key="1">
    <source>
        <dbReference type="SAM" id="Phobius"/>
    </source>
</evidence>
<dbReference type="Proteomes" id="UP001302812">
    <property type="component" value="Unassembled WGS sequence"/>
</dbReference>
<dbReference type="RefSeq" id="XP_064672473.1">
    <property type="nucleotide sequence ID" value="XM_064810066.1"/>
</dbReference>
<proteinExistence type="predicted"/>
<keyword evidence="1" id="KW-1133">Transmembrane helix</keyword>
<dbReference type="GeneID" id="89934190"/>
<dbReference type="AlphaFoldDB" id="A0AAN6TI71"/>
<organism evidence="2 3">
    <name type="scientific">Canariomyces notabilis</name>
    <dbReference type="NCBI Taxonomy" id="2074819"/>
    <lineage>
        <taxon>Eukaryota</taxon>
        <taxon>Fungi</taxon>
        <taxon>Dikarya</taxon>
        <taxon>Ascomycota</taxon>
        <taxon>Pezizomycotina</taxon>
        <taxon>Sordariomycetes</taxon>
        <taxon>Sordariomycetidae</taxon>
        <taxon>Sordariales</taxon>
        <taxon>Chaetomiaceae</taxon>
        <taxon>Canariomyces</taxon>
    </lineage>
</organism>
<comment type="caution">
    <text evidence="2">The sequence shown here is derived from an EMBL/GenBank/DDBJ whole genome shotgun (WGS) entry which is preliminary data.</text>
</comment>
<accession>A0AAN6TI71</accession>
<keyword evidence="1" id="KW-0472">Membrane</keyword>
<reference evidence="2" key="1">
    <citation type="journal article" date="2023" name="Mol. Phylogenet. Evol.">
        <title>Genome-scale phylogeny and comparative genomics of the fungal order Sordariales.</title>
        <authorList>
            <person name="Hensen N."/>
            <person name="Bonometti L."/>
            <person name="Westerberg I."/>
            <person name="Brannstrom I.O."/>
            <person name="Guillou S."/>
            <person name="Cros-Aarteil S."/>
            <person name="Calhoun S."/>
            <person name="Haridas S."/>
            <person name="Kuo A."/>
            <person name="Mondo S."/>
            <person name="Pangilinan J."/>
            <person name="Riley R."/>
            <person name="LaButti K."/>
            <person name="Andreopoulos B."/>
            <person name="Lipzen A."/>
            <person name="Chen C."/>
            <person name="Yan M."/>
            <person name="Daum C."/>
            <person name="Ng V."/>
            <person name="Clum A."/>
            <person name="Steindorff A."/>
            <person name="Ohm R.A."/>
            <person name="Martin F."/>
            <person name="Silar P."/>
            <person name="Natvig D.O."/>
            <person name="Lalanne C."/>
            <person name="Gautier V."/>
            <person name="Ament-Velasquez S.L."/>
            <person name="Kruys A."/>
            <person name="Hutchinson M.I."/>
            <person name="Powell A.J."/>
            <person name="Barry K."/>
            <person name="Miller A.N."/>
            <person name="Grigoriev I.V."/>
            <person name="Debuchy R."/>
            <person name="Gladieux P."/>
            <person name="Hiltunen Thoren M."/>
            <person name="Johannesson H."/>
        </authorList>
    </citation>
    <scope>NUCLEOTIDE SEQUENCE</scope>
    <source>
        <strain evidence="2">CBS 508.74</strain>
    </source>
</reference>
<feature type="transmembrane region" description="Helical" evidence="1">
    <location>
        <begin position="97"/>
        <end position="116"/>
    </location>
</feature>
<keyword evidence="1" id="KW-0812">Transmembrane</keyword>
<keyword evidence="3" id="KW-1185">Reference proteome</keyword>
<dbReference type="EMBL" id="MU853336">
    <property type="protein sequence ID" value="KAK4114903.1"/>
    <property type="molecule type" value="Genomic_DNA"/>
</dbReference>
<evidence type="ECO:0000313" key="2">
    <source>
        <dbReference type="EMBL" id="KAK4114903.1"/>
    </source>
</evidence>
<gene>
    <name evidence="2" type="ORF">N656DRAFT_555971</name>
</gene>
<protein>
    <submittedName>
        <fullName evidence="2">Uncharacterized protein</fullName>
    </submittedName>
</protein>
<evidence type="ECO:0000313" key="3">
    <source>
        <dbReference type="Proteomes" id="UP001302812"/>
    </source>
</evidence>
<sequence length="122" mass="13293">MDKIHHGGRECSATPAGICSTLLVVGRVSTSQSVLFFSSRPSTISVRCLRRLMQRVLREDTSTGLSCQTGRFHNLVETPCFAGMYEQSIAPMFLKPLALIVRAASVFMLCCLWSVIGPGLNA</sequence>
<reference evidence="2" key="2">
    <citation type="submission" date="2023-05" db="EMBL/GenBank/DDBJ databases">
        <authorList>
            <consortium name="Lawrence Berkeley National Laboratory"/>
            <person name="Steindorff A."/>
            <person name="Hensen N."/>
            <person name="Bonometti L."/>
            <person name="Westerberg I."/>
            <person name="Brannstrom I.O."/>
            <person name="Guillou S."/>
            <person name="Cros-Aarteil S."/>
            <person name="Calhoun S."/>
            <person name="Haridas S."/>
            <person name="Kuo A."/>
            <person name="Mondo S."/>
            <person name="Pangilinan J."/>
            <person name="Riley R."/>
            <person name="Labutti K."/>
            <person name="Andreopoulos B."/>
            <person name="Lipzen A."/>
            <person name="Chen C."/>
            <person name="Yanf M."/>
            <person name="Daum C."/>
            <person name="Ng V."/>
            <person name="Clum A."/>
            <person name="Ohm R."/>
            <person name="Martin F."/>
            <person name="Silar P."/>
            <person name="Natvig D."/>
            <person name="Lalanne C."/>
            <person name="Gautier V."/>
            <person name="Ament-Velasquez S.L."/>
            <person name="Kruys A."/>
            <person name="Hutchinson M.I."/>
            <person name="Powell A.J."/>
            <person name="Barry K."/>
            <person name="Miller A.N."/>
            <person name="Grigoriev I.V."/>
            <person name="Debuchy R."/>
            <person name="Gladieux P."/>
            <person name="Thoren M.H."/>
            <person name="Johannesson H."/>
        </authorList>
    </citation>
    <scope>NUCLEOTIDE SEQUENCE</scope>
    <source>
        <strain evidence="2">CBS 508.74</strain>
    </source>
</reference>